<dbReference type="PANTHER" id="PTHR43643:SF3">
    <property type="entry name" value="HISTIDINOL-PHOSPHATE AMINOTRANSFERASE"/>
    <property type="match status" value="1"/>
</dbReference>
<keyword evidence="3 6" id="KW-0032">Aminotransferase</keyword>
<dbReference type="SUPFAM" id="SSF53383">
    <property type="entry name" value="PLP-dependent transferases"/>
    <property type="match status" value="1"/>
</dbReference>
<dbReference type="Gene3D" id="3.40.640.10">
    <property type="entry name" value="Type I PLP-dependent aspartate aminotransferase-like (Major domain)"/>
    <property type="match status" value="1"/>
</dbReference>
<dbReference type="Gene3D" id="3.90.1150.10">
    <property type="entry name" value="Aspartate Aminotransferase, domain 1"/>
    <property type="match status" value="1"/>
</dbReference>
<reference evidence="8 9" key="1">
    <citation type="submission" date="2024-09" db="EMBL/GenBank/DDBJ databases">
        <authorList>
            <person name="Sun Q."/>
            <person name="Mori K."/>
        </authorList>
    </citation>
    <scope>NUCLEOTIDE SEQUENCE [LARGE SCALE GENOMIC DNA]</scope>
    <source>
        <strain evidence="8 9">JCM 6917</strain>
    </source>
</reference>
<protein>
    <recommendedName>
        <fullName evidence="6">Aromatic amino acid aminotransferase</fullName>
        <shortName evidence="6">ArAT</shortName>
        <ecNumber evidence="6">2.6.1.57</ecNumber>
    </recommendedName>
</protein>
<evidence type="ECO:0000256" key="4">
    <source>
        <dbReference type="ARBA" id="ARBA00022679"/>
    </source>
</evidence>
<dbReference type="Proteomes" id="UP001589709">
    <property type="component" value="Unassembled WGS sequence"/>
</dbReference>
<dbReference type="HAMAP" id="MF_01513">
    <property type="entry name" value="Phe_aminotrans_2"/>
    <property type="match status" value="1"/>
</dbReference>
<evidence type="ECO:0000259" key="7">
    <source>
        <dbReference type="Pfam" id="PF00155"/>
    </source>
</evidence>
<dbReference type="InterPro" id="IPR050106">
    <property type="entry name" value="HistidinolP_aminotransfase"/>
</dbReference>
<evidence type="ECO:0000256" key="6">
    <source>
        <dbReference type="HAMAP-Rule" id="MF_01513"/>
    </source>
</evidence>
<dbReference type="InterPro" id="IPR005861">
    <property type="entry name" value="HisP_aminotrans"/>
</dbReference>
<dbReference type="InterPro" id="IPR004839">
    <property type="entry name" value="Aminotransferase_I/II_large"/>
</dbReference>
<evidence type="ECO:0000256" key="2">
    <source>
        <dbReference type="ARBA" id="ARBA00011738"/>
    </source>
</evidence>
<organism evidence="8 9">
    <name type="scientific">Streptomyces cinereospinus</name>
    <dbReference type="NCBI Taxonomy" id="285561"/>
    <lineage>
        <taxon>Bacteria</taxon>
        <taxon>Bacillati</taxon>
        <taxon>Actinomycetota</taxon>
        <taxon>Actinomycetes</taxon>
        <taxon>Kitasatosporales</taxon>
        <taxon>Streptomycetaceae</taxon>
        <taxon>Streptomyces</taxon>
    </lineage>
</organism>
<keyword evidence="9" id="KW-1185">Reference proteome</keyword>
<comment type="caution">
    <text evidence="8">The sequence shown here is derived from an EMBL/GenBank/DDBJ whole genome shotgun (WGS) entry which is preliminary data.</text>
</comment>
<dbReference type="InterPro" id="IPR001917">
    <property type="entry name" value="Aminotrans_II_pyridoxalP_BS"/>
</dbReference>
<keyword evidence="4 6" id="KW-0808">Transferase</keyword>
<comment type="catalytic activity">
    <reaction evidence="6">
        <text>an aromatic L-alpha-amino acid + 2-oxoglutarate = an aromatic oxo-acid + L-glutamate</text>
        <dbReference type="Rhea" id="RHEA:17533"/>
        <dbReference type="ChEBI" id="CHEBI:16810"/>
        <dbReference type="ChEBI" id="CHEBI:29985"/>
        <dbReference type="ChEBI" id="CHEBI:73309"/>
        <dbReference type="ChEBI" id="CHEBI:84824"/>
        <dbReference type="EC" id="2.6.1.57"/>
    </reaction>
</comment>
<accession>A0ABV5N4Q2</accession>
<comment type="subunit">
    <text evidence="2 6">Homodimer.</text>
</comment>
<dbReference type="NCBIfam" id="NF002878">
    <property type="entry name" value="PRK03321.1"/>
    <property type="match status" value="1"/>
</dbReference>
<evidence type="ECO:0000256" key="1">
    <source>
        <dbReference type="ARBA" id="ARBA00001933"/>
    </source>
</evidence>
<dbReference type="PANTHER" id="PTHR43643">
    <property type="entry name" value="HISTIDINOL-PHOSPHATE AMINOTRANSFERASE 2"/>
    <property type="match status" value="1"/>
</dbReference>
<dbReference type="InterPro" id="IPR015421">
    <property type="entry name" value="PyrdxlP-dep_Trfase_major"/>
</dbReference>
<dbReference type="EMBL" id="JBHMCY010000043">
    <property type="protein sequence ID" value="MFB9465275.1"/>
    <property type="molecule type" value="Genomic_DNA"/>
</dbReference>
<dbReference type="CDD" id="cd00609">
    <property type="entry name" value="AAT_like"/>
    <property type="match status" value="1"/>
</dbReference>
<dbReference type="HAMAP" id="MF_01023">
    <property type="entry name" value="HisC_aminotrans_2"/>
    <property type="match status" value="1"/>
</dbReference>
<dbReference type="InterPro" id="IPR015422">
    <property type="entry name" value="PyrdxlP-dep_Trfase_small"/>
</dbReference>
<comment type="function">
    <text evidence="6">Aminotransferase that catalyzes the conversion of aromatic amino acids and 2-oxoglutarate into corresponding aromatic oxo acids and L-glutamate.</text>
</comment>
<sequence>MSTGGRTPPRLRALLGSIPAYVPGKPAASAGGAGWKLSSNENPYPPLPGVLEAVTTAAGRMNRYPDLHGTELTDRLAEHLAVPASRIAADTGSSALLQQLCRIAVDPGDEVVYAWRSFESYPLVARLSGARPVQVPLTGDEAHDLDAMARAVTDRTRLVFVCTPNNPTGRALRRDVLEPFLDRLPADVLIVLDEAYLEFVSDPHCADGVELCRDRPNVVTVRTFSKAYGLAGMRIGYAVAHEPVAEALRRTAVPFGVSTVAQSAAIASLDRRTELMERVGELIAERERVRGALLSQGWTPPDSQANFLWLRLGEQTTSFAEHCQDSGVTVRPYGQDGVRVTIGEREANDVFLSAAGSWRADAAEVGADRS</sequence>
<dbReference type="GO" id="GO:0004400">
    <property type="term" value="F:histidinol-phosphate transaminase activity"/>
    <property type="evidence" value="ECO:0007669"/>
    <property type="project" value="UniProtKB-EC"/>
</dbReference>
<comment type="similarity">
    <text evidence="6">Belongs to the class-II pyridoxal-phosphate-dependent aminotransferase family.</text>
</comment>
<feature type="modified residue" description="N6-(pyridoxal phosphate)lysine" evidence="6">
    <location>
        <position position="226"/>
    </location>
</feature>
<gene>
    <name evidence="8" type="primary">hisC</name>
    <name evidence="6" type="synonym">pat</name>
    <name evidence="8" type="ORF">ACFF45_21795</name>
</gene>
<dbReference type="InterPro" id="IPR024892">
    <property type="entry name" value="ArAT"/>
</dbReference>
<proteinExistence type="inferred from homology"/>
<evidence type="ECO:0000313" key="9">
    <source>
        <dbReference type="Proteomes" id="UP001589709"/>
    </source>
</evidence>
<dbReference type="Pfam" id="PF00155">
    <property type="entry name" value="Aminotran_1_2"/>
    <property type="match status" value="1"/>
</dbReference>
<comment type="cofactor">
    <cofactor evidence="1 6">
        <name>pyridoxal 5'-phosphate</name>
        <dbReference type="ChEBI" id="CHEBI:597326"/>
    </cofactor>
</comment>
<dbReference type="InterPro" id="IPR015424">
    <property type="entry name" value="PyrdxlP-dep_Trfase"/>
</dbReference>
<evidence type="ECO:0000256" key="5">
    <source>
        <dbReference type="ARBA" id="ARBA00022898"/>
    </source>
</evidence>
<dbReference type="NCBIfam" id="TIGR01141">
    <property type="entry name" value="hisC"/>
    <property type="match status" value="1"/>
</dbReference>
<keyword evidence="5 6" id="KW-0663">Pyridoxal phosphate</keyword>
<evidence type="ECO:0000313" key="8">
    <source>
        <dbReference type="EMBL" id="MFB9465275.1"/>
    </source>
</evidence>
<dbReference type="EC" id="2.6.1.57" evidence="6"/>
<feature type="domain" description="Aminotransferase class I/classII large" evidence="7">
    <location>
        <begin position="36"/>
        <end position="353"/>
    </location>
</feature>
<name>A0ABV5N4Q2_9ACTN</name>
<dbReference type="PROSITE" id="PS00599">
    <property type="entry name" value="AA_TRANSFER_CLASS_2"/>
    <property type="match status" value="1"/>
</dbReference>
<dbReference type="RefSeq" id="WP_381348106.1">
    <property type="nucleotide sequence ID" value="NZ_JBHMCY010000043.1"/>
</dbReference>
<evidence type="ECO:0000256" key="3">
    <source>
        <dbReference type="ARBA" id="ARBA00022576"/>
    </source>
</evidence>